<proteinExistence type="predicted"/>
<comment type="caution">
    <text evidence="1">The sequence shown here is derived from an EMBL/GenBank/DDBJ whole genome shotgun (WGS) entry which is preliminary data.</text>
</comment>
<protein>
    <recommendedName>
        <fullName evidence="3">DUF4843 domain-containing protein</fullName>
    </recommendedName>
</protein>
<accession>A0ABP8R120</accession>
<dbReference type="EMBL" id="BAABGR010000015">
    <property type="protein sequence ID" value="GAA4515160.1"/>
    <property type="molecule type" value="Genomic_DNA"/>
</dbReference>
<gene>
    <name evidence="1" type="ORF">GCM10023173_12620</name>
</gene>
<dbReference type="RefSeq" id="WP_345066259.1">
    <property type="nucleotide sequence ID" value="NZ_BAABGR010000015.1"/>
</dbReference>
<dbReference type="Proteomes" id="UP001500394">
    <property type="component" value="Unassembled WGS sequence"/>
</dbReference>
<evidence type="ECO:0000313" key="2">
    <source>
        <dbReference type="Proteomes" id="UP001500394"/>
    </source>
</evidence>
<dbReference type="InterPro" id="IPR032299">
    <property type="entry name" value="DUF4843"/>
</dbReference>
<dbReference type="Pfam" id="PF16132">
    <property type="entry name" value="DUF4843"/>
    <property type="match status" value="1"/>
</dbReference>
<evidence type="ECO:0008006" key="3">
    <source>
        <dbReference type="Google" id="ProtNLM"/>
    </source>
</evidence>
<keyword evidence="2" id="KW-1185">Reference proteome</keyword>
<evidence type="ECO:0000313" key="1">
    <source>
        <dbReference type="EMBL" id="GAA4515160.1"/>
    </source>
</evidence>
<reference evidence="2" key="1">
    <citation type="journal article" date="2019" name="Int. J. Syst. Evol. Microbiol.">
        <title>The Global Catalogue of Microorganisms (GCM) 10K type strain sequencing project: providing services to taxonomists for standard genome sequencing and annotation.</title>
        <authorList>
            <consortium name="The Broad Institute Genomics Platform"/>
            <consortium name="The Broad Institute Genome Sequencing Center for Infectious Disease"/>
            <person name="Wu L."/>
            <person name="Ma J."/>
        </authorList>
    </citation>
    <scope>NUCLEOTIDE SEQUENCE [LARGE SCALE GENOMIC DNA]</scope>
    <source>
        <strain evidence="2">JCM 17858</strain>
    </source>
</reference>
<organism evidence="1 2">
    <name type="scientific">Sphingobacterium thermophilum</name>
    <dbReference type="NCBI Taxonomy" id="768534"/>
    <lineage>
        <taxon>Bacteria</taxon>
        <taxon>Pseudomonadati</taxon>
        <taxon>Bacteroidota</taxon>
        <taxon>Sphingobacteriia</taxon>
        <taxon>Sphingobacteriales</taxon>
        <taxon>Sphingobacteriaceae</taxon>
        <taxon>Sphingobacterium</taxon>
    </lineage>
</organism>
<sequence length="272" mass="31273">METNLNFKSIITILVIFLTISSCKKAELITYNHNAGIYFNLSKNERDSIVYSFAYDITKSSDTINIPVSISGLRENRDRVYQAYVETDSSSAQEGFHYKKLEEGYAISAGEGKGFLPLIVYNTPDLEENSVSVIIKLKESSDFNVDNPQIIRAKVVFSARLEEPIWWSMWLGEYSRTKHQLFIIATDQTSLTMDGLDAPKNLYFVDLLRIMLNNPFEWVNKNPEKGYLLRTDDNGITYKFYHKDNPERTILLRKNAGTGVFQFIDELGKEVR</sequence>
<name>A0ABP8R120_9SPHI</name>